<dbReference type="AlphaFoldDB" id="A0A147KA52"/>
<accession>A0A147KA52</accession>
<evidence type="ECO:0000313" key="2">
    <source>
        <dbReference type="Proteomes" id="UP000074108"/>
    </source>
</evidence>
<protein>
    <submittedName>
        <fullName evidence="1">Uncharacterized protein</fullName>
    </submittedName>
</protein>
<name>A0A147KA52_9BACI</name>
<dbReference type="OrthoDB" id="2938417at2"/>
<gene>
    <name evidence="1" type="ORF">Q75_04560</name>
</gene>
<proteinExistence type="predicted"/>
<organism evidence="1 2">
    <name type="scientific">Bacillus coahuilensis p1.1.43</name>
    <dbReference type="NCBI Taxonomy" id="1150625"/>
    <lineage>
        <taxon>Bacteria</taxon>
        <taxon>Bacillati</taxon>
        <taxon>Bacillota</taxon>
        <taxon>Bacilli</taxon>
        <taxon>Bacillales</taxon>
        <taxon>Bacillaceae</taxon>
        <taxon>Bacillus</taxon>
    </lineage>
</organism>
<dbReference type="PATRIC" id="fig|1150625.3.peg.955"/>
<dbReference type="STRING" id="1150625.Q75_04560"/>
<evidence type="ECO:0000313" key="1">
    <source>
        <dbReference type="EMBL" id="KUP07508.1"/>
    </source>
</evidence>
<dbReference type="InterPro" id="IPR036291">
    <property type="entry name" value="NAD(P)-bd_dom_sf"/>
</dbReference>
<dbReference type="EMBL" id="LDYG01000021">
    <property type="protein sequence ID" value="KUP07508.1"/>
    <property type="molecule type" value="Genomic_DNA"/>
</dbReference>
<keyword evidence="2" id="KW-1185">Reference proteome</keyword>
<dbReference type="Proteomes" id="UP000074108">
    <property type="component" value="Unassembled WGS sequence"/>
</dbReference>
<reference evidence="1 2" key="1">
    <citation type="journal article" date="2016" name="Front. Microbiol.">
        <title>Microevolution Analysis of Bacillus coahuilensis Unveils Differences in Phosphorus Acquisition Strategies and Their Regulation.</title>
        <authorList>
            <person name="Gomez-Lunar Z."/>
            <person name="Hernandez-Gonzalez I."/>
            <person name="Rodriguez-Torres M.D."/>
            <person name="Souza V."/>
            <person name="Olmedo-Alvarez G."/>
        </authorList>
    </citation>
    <scope>NUCLEOTIDE SEQUENCE [LARGE SCALE GENOMIC DNA]</scope>
    <source>
        <strain evidence="2">p1.1.43</strain>
    </source>
</reference>
<comment type="caution">
    <text evidence="1">The sequence shown here is derived from an EMBL/GenBank/DDBJ whole genome shotgun (WGS) entry which is preliminary data.</text>
</comment>
<dbReference type="RefSeq" id="WP_059350551.1">
    <property type="nucleotide sequence ID" value="NZ_LDYG01000021.1"/>
</dbReference>
<dbReference type="SUPFAM" id="SSF51735">
    <property type="entry name" value="NAD(P)-binding Rossmann-fold domains"/>
    <property type="match status" value="1"/>
</dbReference>
<sequence>MSLAVVYPVCSFIGFAVCKELLENGYETVGVGLGIEPSDRWLEIGRNANARYVGLEEFTGEEECRHIFIDLYRHRDFDIITNSLKEFPINKQAIVHYILPITSPHSVCRSEQSQLILLPTVYGPYQPEEFLYQSIIRGNEPTPNLIDDPDNLLYIDDVATHIVQSMNKRGDFSMISTEKQEWEKGLEILDRSPLRFSSLNKRHICQNACITTLPITPTMDIQEGLNKQIQTAETDGI</sequence>